<dbReference type="InterPro" id="IPR013154">
    <property type="entry name" value="ADH-like_N"/>
</dbReference>
<evidence type="ECO:0000313" key="3">
    <source>
        <dbReference type="Proteomes" id="UP000000771"/>
    </source>
</evidence>
<dbReference type="GO" id="GO:0043957">
    <property type="term" value="F:acryloyl-CoA reductase (NADPH) activity"/>
    <property type="evidence" value="ECO:0007669"/>
    <property type="project" value="TreeGrafter"/>
</dbReference>
<dbReference type="InterPro" id="IPR051397">
    <property type="entry name" value="Zn-ADH-like_protein"/>
</dbReference>
<sequence>MSPRGVVVREDGGTVAARVEELDESLLGHDPVRIRVHYSTLNYKDGMVLGGLGRLVRRYPHVAGVDLAGEVIEDRTGTFAPGTRVVVTGFHVGERHPGGLAQEARVRPEWVVPLPEGLDARRAMAIGTAGLSAMLAIMAVEQRGRSDRTFPLLVTGAAGGVGSIAVAVAARRGWGVAASTGRTDEAPYLRSLGASSIIARAELARDDVRPLESERFGGAIDAVGGSTLATALAQMAHGAAVASVGLAGGDRFCASVMPFLLRGVSIVGIDSTLAPLEDRRAAWAALASDLDPALLAEVTREVGLEDVPALGPEILAGHVRGRIVVDVNR</sequence>
<dbReference type="Proteomes" id="UP000000771">
    <property type="component" value="Chromosome"/>
</dbReference>
<name>C7LYZ0_ACIFD</name>
<dbReference type="InterPro" id="IPR036291">
    <property type="entry name" value="NAD(P)-bd_dom_sf"/>
</dbReference>
<dbReference type="STRING" id="525909.Afer_1010"/>
<dbReference type="InterPro" id="IPR020843">
    <property type="entry name" value="ER"/>
</dbReference>
<dbReference type="Gene3D" id="3.90.180.10">
    <property type="entry name" value="Medium-chain alcohol dehydrogenases, catalytic domain"/>
    <property type="match status" value="1"/>
</dbReference>
<dbReference type="OrthoDB" id="9782155at2"/>
<dbReference type="InterPro" id="IPR013149">
    <property type="entry name" value="ADH-like_C"/>
</dbReference>
<feature type="domain" description="Enoyl reductase (ER)" evidence="1">
    <location>
        <begin position="12"/>
        <end position="325"/>
    </location>
</feature>
<dbReference type="eggNOG" id="COG0604">
    <property type="taxonomic scope" value="Bacteria"/>
</dbReference>
<reference evidence="2 3" key="1">
    <citation type="journal article" date="2009" name="Stand. Genomic Sci.">
        <title>Complete genome sequence of Acidimicrobium ferrooxidans type strain (ICP).</title>
        <authorList>
            <person name="Clum A."/>
            <person name="Nolan M."/>
            <person name="Lang E."/>
            <person name="Glavina Del Rio T."/>
            <person name="Tice H."/>
            <person name="Copeland A."/>
            <person name="Cheng J.F."/>
            <person name="Lucas S."/>
            <person name="Chen F."/>
            <person name="Bruce D."/>
            <person name="Goodwin L."/>
            <person name="Pitluck S."/>
            <person name="Ivanova N."/>
            <person name="Mavrommatis K."/>
            <person name="Mikhailova N."/>
            <person name="Pati A."/>
            <person name="Chen A."/>
            <person name="Palaniappan K."/>
            <person name="Goker M."/>
            <person name="Spring S."/>
            <person name="Land M."/>
            <person name="Hauser L."/>
            <person name="Chang Y.J."/>
            <person name="Jeffries C.C."/>
            <person name="Chain P."/>
            <person name="Bristow J."/>
            <person name="Eisen J.A."/>
            <person name="Markowitz V."/>
            <person name="Hugenholtz P."/>
            <person name="Kyrpides N.C."/>
            <person name="Klenk H.P."/>
            <person name="Lapidus A."/>
        </authorList>
    </citation>
    <scope>NUCLEOTIDE SEQUENCE [LARGE SCALE GENOMIC DNA]</scope>
    <source>
        <strain evidence="3">DSM 10331 / JCM 15462 / NBRC 103882 / ICP</strain>
    </source>
</reference>
<dbReference type="RefSeq" id="WP_015798434.1">
    <property type="nucleotide sequence ID" value="NC_013124.1"/>
</dbReference>
<dbReference type="SUPFAM" id="SSF50129">
    <property type="entry name" value="GroES-like"/>
    <property type="match status" value="1"/>
</dbReference>
<dbReference type="CDD" id="cd08288">
    <property type="entry name" value="MDR_yhdh"/>
    <property type="match status" value="1"/>
</dbReference>
<dbReference type="InterPro" id="IPR011032">
    <property type="entry name" value="GroES-like_sf"/>
</dbReference>
<dbReference type="AlphaFoldDB" id="C7LYZ0"/>
<dbReference type="InterPro" id="IPR014188">
    <property type="entry name" value="Acrylyl-CoA_reductase_AcuI"/>
</dbReference>
<dbReference type="KEGG" id="afo:Afer_1010"/>
<dbReference type="Gene3D" id="3.40.50.720">
    <property type="entry name" value="NAD(P)-binding Rossmann-like Domain"/>
    <property type="match status" value="1"/>
</dbReference>
<organism evidence="2 3">
    <name type="scientific">Acidimicrobium ferrooxidans (strain DSM 10331 / JCM 15462 / NBRC 103882 / ICP)</name>
    <dbReference type="NCBI Taxonomy" id="525909"/>
    <lineage>
        <taxon>Bacteria</taxon>
        <taxon>Bacillati</taxon>
        <taxon>Actinomycetota</taxon>
        <taxon>Acidimicrobiia</taxon>
        <taxon>Acidimicrobiales</taxon>
        <taxon>Acidimicrobiaceae</taxon>
        <taxon>Acidimicrobium</taxon>
    </lineage>
</organism>
<dbReference type="Pfam" id="PF08240">
    <property type="entry name" value="ADH_N"/>
    <property type="match status" value="1"/>
</dbReference>
<dbReference type="PANTHER" id="PTHR43677:SF1">
    <property type="entry name" value="ACRYLYL-COA REDUCTASE ACUI-RELATED"/>
    <property type="match status" value="1"/>
</dbReference>
<protein>
    <submittedName>
        <fullName evidence="2">Quinone oxidoreductase, YhdH/YhfP family</fullName>
    </submittedName>
</protein>
<evidence type="ECO:0000313" key="2">
    <source>
        <dbReference type="EMBL" id="ACU53948.1"/>
    </source>
</evidence>
<proteinExistence type="predicted"/>
<evidence type="ECO:0000259" key="1">
    <source>
        <dbReference type="SMART" id="SM00829"/>
    </source>
</evidence>
<dbReference type="SUPFAM" id="SSF51735">
    <property type="entry name" value="NAD(P)-binding Rossmann-fold domains"/>
    <property type="match status" value="1"/>
</dbReference>
<dbReference type="PANTHER" id="PTHR43677">
    <property type="entry name" value="SHORT-CHAIN DEHYDROGENASE/REDUCTASE"/>
    <property type="match status" value="1"/>
</dbReference>
<dbReference type="SMART" id="SM00829">
    <property type="entry name" value="PKS_ER"/>
    <property type="match status" value="1"/>
</dbReference>
<keyword evidence="3" id="KW-1185">Reference proteome</keyword>
<dbReference type="HOGENOM" id="CLU_026673_26_3_11"/>
<dbReference type="Pfam" id="PF00107">
    <property type="entry name" value="ADH_zinc_N"/>
    <property type="match status" value="1"/>
</dbReference>
<gene>
    <name evidence="2" type="ordered locus">Afer_1010</name>
</gene>
<dbReference type="EMBL" id="CP001631">
    <property type="protein sequence ID" value="ACU53948.1"/>
    <property type="molecule type" value="Genomic_DNA"/>
</dbReference>
<accession>C7LYZ0</accession>
<dbReference type="NCBIfam" id="TIGR02823">
    <property type="entry name" value="oxido_YhdH"/>
    <property type="match status" value="1"/>
</dbReference>